<accession>D5WTL2</accession>
<dbReference type="InterPro" id="IPR007712">
    <property type="entry name" value="RelE/ParE_toxin"/>
</dbReference>
<dbReference type="Proteomes" id="UP000002368">
    <property type="component" value="Chromosome"/>
</dbReference>
<evidence type="ECO:0000256" key="1">
    <source>
        <dbReference type="ARBA" id="ARBA00022649"/>
    </source>
</evidence>
<proteinExistence type="predicted"/>
<protein>
    <submittedName>
        <fullName evidence="2">Addiction module toxin, RelE/StbE family</fullName>
    </submittedName>
</protein>
<dbReference type="SUPFAM" id="SSF143011">
    <property type="entry name" value="RelE-like"/>
    <property type="match status" value="1"/>
</dbReference>
<dbReference type="eggNOG" id="COG2026">
    <property type="taxonomic scope" value="Bacteria"/>
</dbReference>
<dbReference type="AlphaFoldDB" id="D5WTL2"/>
<dbReference type="PANTHER" id="PTHR38813">
    <property type="match status" value="1"/>
</dbReference>
<sequence length="114" mass="13053">MTSGYELLFAKEASKVIRKLDKVTAKRILQAIESLSVNPCHHPKTKLMKGYEGQFYRLKVGNWRIIYEVIEHQLLIVIIRIGPRGDVYKKPLNKTVVAVHSWPGTWAIAVRLAN</sequence>
<dbReference type="RefSeq" id="WP_013076531.1">
    <property type="nucleotide sequence ID" value="NC_014098.1"/>
</dbReference>
<dbReference type="EMBL" id="CP002017">
    <property type="protein sequence ID" value="ADG07248.1"/>
    <property type="molecule type" value="Genomic_DNA"/>
</dbReference>
<keyword evidence="3" id="KW-1185">Reference proteome</keyword>
<gene>
    <name evidence="2" type="ordered locus">Btus_2591</name>
</gene>
<dbReference type="PANTHER" id="PTHR38813:SF1">
    <property type="entry name" value="TOXIN RELE1-RELATED"/>
    <property type="match status" value="1"/>
</dbReference>
<evidence type="ECO:0000313" key="2">
    <source>
        <dbReference type="EMBL" id="ADG07248.1"/>
    </source>
</evidence>
<dbReference type="OrthoDB" id="9805098at2"/>
<dbReference type="Gene3D" id="3.30.2310.20">
    <property type="entry name" value="RelE-like"/>
    <property type="match status" value="1"/>
</dbReference>
<dbReference type="Pfam" id="PF05016">
    <property type="entry name" value="ParE_toxin"/>
    <property type="match status" value="1"/>
</dbReference>
<name>D5WTL2_KYRT2</name>
<dbReference type="HOGENOM" id="CLU_155761_6_0_9"/>
<dbReference type="KEGG" id="bts:Btus_2591"/>
<evidence type="ECO:0000313" key="3">
    <source>
        <dbReference type="Proteomes" id="UP000002368"/>
    </source>
</evidence>
<keyword evidence="1" id="KW-1277">Toxin-antitoxin system</keyword>
<dbReference type="InterPro" id="IPR035093">
    <property type="entry name" value="RelE/ParE_toxin_dom_sf"/>
</dbReference>
<reference evidence="2 3" key="1">
    <citation type="journal article" date="2011" name="Stand. Genomic Sci.">
        <title>Complete genome sequence of the thermophilic, hydrogen-oxidizing Bacillus tusciae type strain (T2) and reclassification in the new genus, Kyrpidia gen. nov. as Kyrpidia tusciae comb. nov. and emendation of the family Alicyclobacillaceae da Costa and Rainey, 2010.</title>
        <authorList>
            <person name="Klenk H.P."/>
            <person name="Lapidus A."/>
            <person name="Chertkov O."/>
            <person name="Copeland A."/>
            <person name="Del Rio T.G."/>
            <person name="Nolan M."/>
            <person name="Lucas S."/>
            <person name="Chen F."/>
            <person name="Tice H."/>
            <person name="Cheng J.F."/>
            <person name="Han C."/>
            <person name="Bruce D."/>
            <person name="Goodwin L."/>
            <person name="Pitluck S."/>
            <person name="Pati A."/>
            <person name="Ivanova N."/>
            <person name="Mavromatis K."/>
            <person name="Daum C."/>
            <person name="Chen A."/>
            <person name="Palaniappan K."/>
            <person name="Chang Y.J."/>
            <person name="Land M."/>
            <person name="Hauser L."/>
            <person name="Jeffries C.D."/>
            <person name="Detter J.C."/>
            <person name="Rohde M."/>
            <person name="Abt B."/>
            <person name="Pukall R."/>
            <person name="Goker M."/>
            <person name="Bristow J."/>
            <person name="Markowitz V."/>
            <person name="Hugenholtz P."/>
            <person name="Eisen J.A."/>
        </authorList>
    </citation>
    <scope>NUCLEOTIDE SEQUENCE [LARGE SCALE GENOMIC DNA]</scope>
    <source>
        <strain evidence="2 3">DSM 2912</strain>
    </source>
</reference>
<dbReference type="STRING" id="562970.Btus_2591"/>
<dbReference type="InterPro" id="IPR052747">
    <property type="entry name" value="TA_system_RelE_toxin"/>
</dbReference>
<organism evidence="2 3">
    <name type="scientific">Kyrpidia tusciae (strain DSM 2912 / NBRC 15312 / T2)</name>
    <name type="common">Bacillus tusciae</name>
    <dbReference type="NCBI Taxonomy" id="562970"/>
    <lineage>
        <taxon>Bacteria</taxon>
        <taxon>Bacillati</taxon>
        <taxon>Bacillota</taxon>
        <taxon>Bacilli</taxon>
        <taxon>Bacillales</taxon>
        <taxon>Alicyclobacillaceae</taxon>
        <taxon>Kyrpidia</taxon>
    </lineage>
</organism>